<proteinExistence type="predicted"/>
<comment type="caution">
    <text evidence="1">The sequence shown here is derived from an EMBL/GenBank/DDBJ whole genome shotgun (WGS) entry which is preliminary data.</text>
</comment>
<keyword evidence="1" id="KW-0406">Ion transport</keyword>
<keyword evidence="1" id="KW-0813">Transport</keyword>
<reference evidence="1" key="1">
    <citation type="submission" date="2023-04" db="EMBL/GenBank/DDBJ databases">
        <title>Chromosome-level genome of Chaenocephalus aceratus.</title>
        <authorList>
            <person name="Park H."/>
        </authorList>
    </citation>
    <scope>NUCLEOTIDE SEQUENCE</scope>
    <source>
        <strain evidence="1">DE</strain>
        <tissue evidence="1">Muscle</tissue>
    </source>
</reference>
<feature type="non-terminal residue" evidence="1">
    <location>
        <position position="1"/>
    </location>
</feature>
<organism evidence="1 2">
    <name type="scientific">Dissostichus eleginoides</name>
    <name type="common">Patagonian toothfish</name>
    <name type="synonym">Dissostichus amissus</name>
    <dbReference type="NCBI Taxonomy" id="100907"/>
    <lineage>
        <taxon>Eukaryota</taxon>
        <taxon>Metazoa</taxon>
        <taxon>Chordata</taxon>
        <taxon>Craniata</taxon>
        <taxon>Vertebrata</taxon>
        <taxon>Euteleostomi</taxon>
        <taxon>Actinopterygii</taxon>
        <taxon>Neopterygii</taxon>
        <taxon>Teleostei</taxon>
        <taxon>Neoteleostei</taxon>
        <taxon>Acanthomorphata</taxon>
        <taxon>Eupercaria</taxon>
        <taxon>Perciformes</taxon>
        <taxon>Notothenioidei</taxon>
        <taxon>Nototheniidae</taxon>
        <taxon>Dissostichus</taxon>
    </lineage>
</organism>
<gene>
    <name evidence="1" type="ORF">KUDE01_002504</name>
</gene>
<dbReference type="EMBL" id="JASDAP010000027">
    <property type="protein sequence ID" value="KAK1877188.1"/>
    <property type="molecule type" value="Genomic_DNA"/>
</dbReference>
<dbReference type="GO" id="GO:0034220">
    <property type="term" value="P:monoatomic ion transmembrane transport"/>
    <property type="evidence" value="ECO:0007669"/>
    <property type="project" value="UniProtKB-KW"/>
</dbReference>
<accession>A0AAD9EQ31</accession>
<sequence>REAALEDRSSVSQSSLIDVLMKNLRRAVNPRPKRYPPDLESLQHTPENALIACIADLCGHRRYRPRDNK</sequence>
<evidence type="ECO:0000313" key="2">
    <source>
        <dbReference type="Proteomes" id="UP001228049"/>
    </source>
</evidence>
<feature type="non-terminal residue" evidence="1">
    <location>
        <position position="69"/>
    </location>
</feature>
<protein>
    <submittedName>
        <fullName evidence="1">Amiloride-sensitive sodium channel subunit beta</fullName>
    </submittedName>
</protein>
<keyword evidence="2" id="KW-1185">Reference proteome</keyword>
<dbReference type="Proteomes" id="UP001228049">
    <property type="component" value="Unassembled WGS sequence"/>
</dbReference>
<keyword evidence="1" id="KW-0407">Ion channel</keyword>
<dbReference type="AlphaFoldDB" id="A0AAD9EQ31"/>
<evidence type="ECO:0000313" key="1">
    <source>
        <dbReference type="EMBL" id="KAK1877188.1"/>
    </source>
</evidence>
<name>A0AAD9EQ31_DISEL</name>